<protein>
    <submittedName>
        <fullName evidence="1">Uncharacterized protein</fullName>
    </submittedName>
</protein>
<reference evidence="1" key="1">
    <citation type="submission" date="2020-07" db="EMBL/GenBank/DDBJ databases">
        <title>Vallitalea pronyensis genome.</title>
        <authorList>
            <person name="Postec A."/>
        </authorList>
    </citation>
    <scope>NUCLEOTIDE SEQUENCE</scope>
    <source>
        <strain evidence="1">FatNI3</strain>
        <plasmid evidence="1">pVpro</plasmid>
    </source>
</reference>
<dbReference type="AlphaFoldDB" id="A0A8J8SJG1"/>
<sequence length="109" mass="13009">MKKELTIVKEIELHDIDGSFLATDVEYESNKKWEIYISGTWTFVPENEEALEELKQKYKLTYDETYETYSAEIEICVDIVEQEQGWESTLHQLSHSELIDLPWHKYVFV</sequence>
<organism evidence="1 2">
    <name type="scientific">Vallitalea pronyensis</name>
    <dbReference type="NCBI Taxonomy" id="1348613"/>
    <lineage>
        <taxon>Bacteria</taxon>
        <taxon>Bacillati</taxon>
        <taxon>Bacillota</taxon>
        <taxon>Clostridia</taxon>
        <taxon>Lachnospirales</taxon>
        <taxon>Vallitaleaceae</taxon>
        <taxon>Vallitalea</taxon>
    </lineage>
</organism>
<evidence type="ECO:0000313" key="2">
    <source>
        <dbReference type="Proteomes" id="UP000683246"/>
    </source>
</evidence>
<geneLocation type="plasmid" evidence="1 2">
    <name>pVpro</name>
</geneLocation>
<evidence type="ECO:0000313" key="1">
    <source>
        <dbReference type="EMBL" id="QUI25930.1"/>
    </source>
</evidence>
<accession>A0A8J8SJG1</accession>
<name>A0A8J8SJG1_9FIRM</name>
<proteinExistence type="predicted"/>
<keyword evidence="2" id="KW-1185">Reference proteome</keyword>
<dbReference type="Proteomes" id="UP000683246">
    <property type="component" value="Plasmid pVpro"/>
</dbReference>
<gene>
    <name evidence="1" type="ORF">HZI73_26315</name>
</gene>
<dbReference type="KEGG" id="vpy:HZI73_26315"/>
<dbReference type="RefSeq" id="WP_212698963.1">
    <property type="nucleotide sequence ID" value="NZ_CP058650.1"/>
</dbReference>
<keyword evidence="1" id="KW-0614">Plasmid</keyword>
<dbReference type="EMBL" id="CP058650">
    <property type="protein sequence ID" value="QUI25930.1"/>
    <property type="molecule type" value="Genomic_DNA"/>
</dbReference>